<protein>
    <submittedName>
        <fullName evidence="2">Uncharacterized protein</fullName>
    </submittedName>
</protein>
<feature type="compositionally biased region" description="Basic and acidic residues" evidence="1">
    <location>
        <begin position="1"/>
        <end position="14"/>
    </location>
</feature>
<keyword evidence="3" id="KW-1185">Reference proteome</keyword>
<gene>
    <name evidence="2" type="ORF">VP01_397g3</name>
</gene>
<dbReference type="STRING" id="27349.A0A0L6UT38"/>
<organism evidence="2 3">
    <name type="scientific">Puccinia sorghi</name>
    <dbReference type="NCBI Taxonomy" id="27349"/>
    <lineage>
        <taxon>Eukaryota</taxon>
        <taxon>Fungi</taxon>
        <taxon>Dikarya</taxon>
        <taxon>Basidiomycota</taxon>
        <taxon>Pucciniomycotina</taxon>
        <taxon>Pucciniomycetes</taxon>
        <taxon>Pucciniales</taxon>
        <taxon>Pucciniaceae</taxon>
        <taxon>Puccinia</taxon>
    </lineage>
</organism>
<evidence type="ECO:0000313" key="3">
    <source>
        <dbReference type="Proteomes" id="UP000037035"/>
    </source>
</evidence>
<reference evidence="2 3" key="1">
    <citation type="submission" date="2015-08" db="EMBL/GenBank/DDBJ databases">
        <title>Next Generation Sequencing and Analysis of the Genome of Puccinia sorghi L Schw, the Causal Agent of Maize Common Rust.</title>
        <authorList>
            <person name="Rochi L."/>
            <person name="Burguener G."/>
            <person name="Darino M."/>
            <person name="Turjanski A."/>
            <person name="Kreff E."/>
            <person name="Dieguez M.J."/>
            <person name="Sacco F."/>
        </authorList>
    </citation>
    <scope>NUCLEOTIDE SEQUENCE [LARGE SCALE GENOMIC DNA]</scope>
    <source>
        <strain evidence="2 3">RO10H11247</strain>
    </source>
</reference>
<feature type="compositionally biased region" description="Polar residues" evidence="1">
    <location>
        <begin position="147"/>
        <end position="160"/>
    </location>
</feature>
<comment type="caution">
    <text evidence="2">The sequence shown here is derived from an EMBL/GenBank/DDBJ whole genome shotgun (WGS) entry which is preliminary data.</text>
</comment>
<proteinExistence type="predicted"/>
<sequence length="193" mass="20817">MATGSDKDQSKICHEPPSMGDHSPSSHQFRAQLGSRRSDFARQSLTDAKRPAPAPAAFRRRPPPQTTSRSSPFNQLPSRFAESSHPPSRAKPASALPKTFQYKRAAGSSLPNRTSELRLRKPPCDKHESPGPIKSVYRSEKDHVKNHSISSAHSSLQAPPSQLDEVHTSSPAGYATGDAPGELIIVSSSAYSG</sequence>
<evidence type="ECO:0000256" key="1">
    <source>
        <dbReference type="SAM" id="MobiDB-lite"/>
    </source>
</evidence>
<dbReference type="AlphaFoldDB" id="A0A0L6UT38"/>
<dbReference type="VEuPathDB" id="FungiDB:VP01_397g3"/>
<dbReference type="OrthoDB" id="10663069at2759"/>
<evidence type="ECO:0000313" key="2">
    <source>
        <dbReference type="EMBL" id="KNZ51377.1"/>
    </source>
</evidence>
<dbReference type="EMBL" id="LAVV01009034">
    <property type="protein sequence ID" value="KNZ51377.1"/>
    <property type="molecule type" value="Genomic_DNA"/>
</dbReference>
<accession>A0A0L6UT38</accession>
<feature type="compositionally biased region" description="Basic and acidic residues" evidence="1">
    <location>
        <begin position="115"/>
        <end position="129"/>
    </location>
</feature>
<dbReference type="Proteomes" id="UP000037035">
    <property type="component" value="Unassembled WGS sequence"/>
</dbReference>
<name>A0A0L6UT38_9BASI</name>
<feature type="region of interest" description="Disordered" evidence="1">
    <location>
        <begin position="1"/>
        <end position="179"/>
    </location>
</feature>